<name>A0A1D9E046_9MICO</name>
<keyword evidence="1" id="KW-0472">Membrane</keyword>
<evidence type="ECO:0000256" key="1">
    <source>
        <dbReference type="SAM" id="Phobius"/>
    </source>
</evidence>
<organism evidence="2 3">
    <name type="scientific">Candidatus Rhodoluna planktonica</name>
    <dbReference type="NCBI Taxonomy" id="535712"/>
    <lineage>
        <taxon>Bacteria</taxon>
        <taxon>Bacillati</taxon>
        <taxon>Actinomycetota</taxon>
        <taxon>Actinomycetes</taxon>
        <taxon>Micrococcales</taxon>
        <taxon>Microbacteriaceae</taxon>
        <taxon>Luna cluster</taxon>
        <taxon>Luna-1 subcluster</taxon>
        <taxon>Rhodoluna</taxon>
    </lineage>
</organism>
<feature type="transmembrane region" description="Helical" evidence="1">
    <location>
        <begin position="203"/>
        <end position="224"/>
    </location>
</feature>
<gene>
    <name evidence="2" type="ORF">A4Z71_05705</name>
</gene>
<evidence type="ECO:0000313" key="2">
    <source>
        <dbReference type="EMBL" id="AOY56445.1"/>
    </source>
</evidence>
<proteinExistence type="predicted"/>
<sequence length="240" mass="26933">MPKPAPSFFQLAVRPKWIGALLLSLLVAAIFAAFGQWQLERSFTKNQSQEVVYGAEQNLMLDTQTGYLIANRNQAGVSGYWVSARAYDENGKSFALALGWVADLSVGKEVLADLRDSIQPQAFLPRTVVELAAEAPQPTDFNEPMLLQTFSPAQLVNLYSPEKPLALESNPWAQVSCGCDDEQLAHPKLTAIKFAIEADSINWLSLFYFVEWVVFAVFAVFLWWRLVRDEQIRLQSESVE</sequence>
<dbReference type="Proteomes" id="UP000243784">
    <property type="component" value="Chromosome"/>
</dbReference>
<dbReference type="EMBL" id="CP015208">
    <property type="protein sequence ID" value="AOY56445.1"/>
    <property type="molecule type" value="Genomic_DNA"/>
</dbReference>
<keyword evidence="1" id="KW-0812">Transmembrane</keyword>
<protein>
    <recommendedName>
        <fullName evidence="4">SURF1-like protein</fullName>
    </recommendedName>
</protein>
<keyword evidence="3" id="KW-1185">Reference proteome</keyword>
<keyword evidence="1" id="KW-1133">Transmembrane helix</keyword>
<dbReference type="STRING" id="535712.A4Z71_05705"/>
<dbReference type="AlphaFoldDB" id="A0A1D9E046"/>
<dbReference type="OrthoDB" id="3266379at2"/>
<dbReference type="KEGG" id="rpla:A4Z71_05705"/>
<accession>A0A1D9E046</accession>
<dbReference type="RefSeq" id="WP_070954950.1">
    <property type="nucleotide sequence ID" value="NZ_CP015208.1"/>
</dbReference>
<reference evidence="2 3" key="1">
    <citation type="journal article" date="2016" name="Biochim. Biophys. Acta">
        <title>Photochemical characterization of actinorhodopsin and its functional existence in the natural host.</title>
        <authorList>
            <person name="Nakamura S."/>
            <person name="Kikukawa T."/>
            <person name="Tamogami J."/>
            <person name="Kamiya M."/>
            <person name="Aizawa T."/>
            <person name="Hahn M.W."/>
            <person name="Ihara K."/>
            <person name="Kamo N."/>
            <person name="Demura M."/>
        </authorList>
    </citation>
    <scope>NUCLEOTIDE SEQUENCE [LARGE SCALE GENOMIC DNA]</scope>
    <source>
        <strain evidence="2 3">MWH-Dar1</strain>
    </source>
</reference>
<evidence type="ECO:0000313" key="3">
    <source>
        <dbReference type="Proteomes" id="UP000243784"/>
    </source>
</evidence>
<evidence type="ECO:0008006" key="4">
    <source>
        <dbReference type="Google" id="ProtNLM"/>
    </source>
</evidence>